<keyword evidence="1" id="KW-0472">Membrane</keyword>
<feature type="transmembrane region" description="Helical" evidence="1">
    <location>
        <begin position="6"/>
        <end position="24"/>
    </location>
</feature>
<comment type="caution">
    <text evidence="2">The sequence shown here is derived from an EMBL/GenBank/DDBJ whole genome shotgun (WGS) entry which is preliminary data.</text>
</comment>
<gene>
    <name evidence="2" type="ORF">PGT21_023845</name>
</gene>
<keyword evidence="1" id="KW-1133">Transmembrane helix</keyword>
<keyword evidence="3" id="KW-1185">Reference proteome</keyword>
<protein>
    <submittedName>
        <fullName evidence="2">Uncharacterized protein</fullName>
    </submittedName>
</protein>
<reference evidence="2 3" key="1">
    <citation type="submission" date="2019-05" db="EMBL/GenBank/DDBJ databases">
        <title>Emergence of the Ug99 lineage of the wheat stem rust pathogen through somatic hybridization.</title>
        <authorList>
            <person name="Li F."/>
            <person name="Upadhyaya N.M."/>
            <person name="Sperschneider J."/>
            <person name="Matny O."/>
            <person name="Nguyen-Phuc H."/>
            <person name="Mago R."/>
            <person name="Raley C."/>
            <person name="Miller M.E."/>
            <person name="Silverstein K.A.T."/>
            <person name="Henningsen E."/>
            <person name="Hirsch C.D."/>
            <person name="Visser B."/>
            <person name="Pretorius Z.A."/>
            <person name="Steffenson B.J."/>
            <person name="Schwessinger B."/>
            <person name="Dodds P.N."/>
            <person name="Figueroa M."/>
        </authorList>
    </citation>
    <scope>NUCLEOTIDE SEQUENCE [LARGE SCALE GENOMIC DNA]</scope>
    <source>
        <strain evidence="2">21-0</strain>
    </source>
</reference>
<dbReference type="AlphaFoldDB" id="A0A5B0ME27"/>
<accession>A0A5B0ME27</accession>
<name>A0A5B0ME27_PUCGR</name>
<evidence type="ECO:0000313" key="3">
    <source>
        <dbReference type="Proteomes" id="UP000324748"/>
    </source>
</evidence>
<keyword evidence="1" id="KW-0812">Transmembrane</keyword>
<dbReference type="Proteomes" id="UP000324748">
    <property type="component" value="Unassembled WGS sequence"/>
</dbReference>
<dbReference type="EMBL" id="VSWC01000157">
    <property type="protein sequence ID" value="KAA1074881.1"/>
    <property type="molecule type" value="Genomic_DNA"/>
</dbReference>
<proteinExistence type="predicted"/>
<evidence type="ECO:0000313" key="2">
    <source>
        <dbReference type="EMBL" id="KAA1074881.1"/>
    </source>
</evidence>
<organism evidence="2 3">
    <name type="scientific">Puccinia graminis f. sp. tritici</name>
    <dbReference type="NCBI Taxonomy" id="56615"/>
    <lineage>
        <taxon>Eukaryota</taxon>
        <taxon>Fungi</taxon>
        <taxon>Dikarya</taxon>
        <taxon>Basidiomycota</taxon>
        <taxon>Pucciniomycotina</taxon>
        <taxon>Pucciniomycetes</taxon>
        <taxon>Pucciniales</taxon>
        <taxon>Pucciniaceae</taxon>
        <taxon>Puccinia</taxon>
    </lineage>
</organism>
<sequence length="117" mass="13129">MQSITAVARGGLTFALIICLLYNVPKYNCLKECDLCAQQSRRMGSTSSTRNIMKFKGARGTNRCHTFQVVDTNQDNTNCAYELYIDQYHCDYCQSDIGCASCPEHGELKPMTISPQK</sequence>
<evidence type="ECO:0000256" key="1">
    <source>
        <dbReference type="SAM" id="Phobius"/>
    </source>
</evidence>